<dbReference type="AlphaFoldDB" id="A0A392SZB5"/>
<dbReference type="Proteomes" id="UP000265520">
    <property type="component" value="Unassembled WGS sequence"/>
</dbReference>
<accession>A0A392SZB5</accession>
<organism evidence="1 2">
    <name type="scientific">Trifolium medium</name>
    <dbReference type="NCBI Taxonomy" id="97028"/>
    <lineage>
        <taxon>Eukaryota</taxon>
        <taxon>Viridiplantae</taxon>
        <taxon>Streptophyta</taxon>
        <taxon>Embryophyta</taxon>
        <taxon>Tracheophyta</taxon>
        <taxon>Spermatophyta</taxon>
        <taxon>Magnoliopsida</taxon>
        <taxon>eudicotyledons</taxon>
        <taxon>Gunneridae</taxon>
        <taxon>Pentapetalae</taxon>
        <taxon>rosids</taxon>
        <taxon>fabids</taxon>
        <taxon>Fabales</taxon>
        <taxon>Fabaceae</taxon>
        <taxon>Papilionoideae</taxon>
        <taxon>50 kb inversion clade</taxon>
        <taxon>NPAAA clade</taxon>
        <taxon>Hologalegina</taxon>
        <taxon>IRL clade</taxon>
        <taxon>Trifolieae</taxon>
        <taxon>Trifolium</taxon>
    </lineage>
</organism>
<proteinExistence type="predicted"/>
<keyword evidence="2" id="KW-1185">Reference proteome</keyword>
<feature type="non-terminal residue" evidence="1">
    <location>
        <position position="34"/>
    </location>
</feature>
<reference evidence="1 2" key="1">
    <citation type="journal article" date="2018" name="Front. Plant Sci.">
        <title>Red Clover (Trifolium pratense) and Zigzag Clover (T. medium) - A Picture of Genomic Similarities and Differences.</title>
        <authorList>
            <person name="Dluhosova J."/>
            <person name="Istvanek J."/>
            <person name="Nedelnik J."/>
            <person name="Repkova J."/>
        </authorList>
    </citation>
    <scope>NUCLEOTIDE SEQUENCE [LARGE SCALE GENOMIC DNA]</scope>
    <source>
        <strain evidence="2">cv. 10/8</strain>
        <tissue evidence="1">Leaf</tissue>
    </source>
</reference>
<dbReference type="EMBL" id="LXQA010459775">
    <property type="protein sequence ID" value="MCI53210.1"/>
    <property type="molecule type" value="Genomic_DNA"/>
</dbReference>
<evidence type="ECO:0000313" key="1">
    <source>
        <dbReference type="EMBL" id="MCI53210.1"/>
    </source>
</evidence>
<evidence type="ECO:0000313" key="2">
    <source>
        <dbReference type="Proteomes" id="UP000265520"/>
    </source>
</evidence>
<comment type="caution">
    <text evidence="1">The sequence shown here is derived from an EMBL/GenBank/DDBJ whole genome shotgun (WGS) entry which is preliminary data.</text>
</comment>
<protein>
    <submittedName>
        <fullName evidence="1">Uncharacterized protein</fullName>
    </submittedName>
</protein>
<name>A0A392SZB5_9FABA</name>
<sequence>MKEIGWGEIEPLPFAVDGDFYSVVLWVETVEEHF</sequence>